<accession>A0ABS6E8B2</accession>
<evidence type="ECO:0000313" key="3">
    <source>
        <dbReference type="EMBL" id="MBU5439154.1"/>
    </source>
</evidence>
<keyword evidence="3" id="KW-0378">Hydrolase</keyword>
<keyword evidence="4" id="KW-1185">Reference proteome</keyword>
<keyword evidence="1" id="KW-1133">Transmembrane helix</keyword>
<evidence type="ECO:0000313" key="4">
    <source>
        <dbReference type="Proteomes" id="UP000749471"/>
    </source>
</evidence>
<dbReference type="GO" id="GO:0008237">
    <property type="term" value="F:metallopeptidase activity"/>
    <property type="evidence" value="ECO:0007669"/>
    <property type="project" value="UniProtKB-KW"/>
</dbReference>
<dbReference type="Pfam" id="PF02517">
    <property type="entry name" value="Rce1-like"/>
    <property type="match status" value="1"/>
</dbReference>
<protein>
    <submittedName>
        <fullName evidence="3">CPBP family intramembrane metalloprotease</fullName>
    </submittedName>
</protein>
<sequence>MNNIDKKQFTLLCIAPILCTSMLLLMPFLTNKLGRTIGYIAGFCIYWFVFCLPISLYYCNGFSGLKEIYSQKSDIKITMRNIYYLLAFIPCIATYFVVFKEFAPIAGFKVLAIVLLYALINGTLEEMFWRGIFNKVFDNIFLAYIYPTIFFGVWHIALYFLKGIIYQGGFASLVGGSFFMGLLWGLVAYKTKSIKVVTIAHIITNFFAFTGFVFENWFG</sequence>
<keyword evidence="1" id="KW-0472">Membrane</keyword>
<keyword evidence="3" id="KW-0482">Metalloprotease</keyword>
<dbReference type="Proteomes" id="UP000749471">
    <property type="component" value="Unassembled WGS sequence"/>
</dbReference>
<dbReference type="RefSeq" id="WP_216520857.1">
    <property type="nucleotide sequence ID" value="NZ_JAHLPM010000012.1"/>
</dbReference>
<keyword evidence="1" id="KW-0812">Transmembrane</keyword>
<gene>
    <name evidence="3" type="ORF">KQI42_14120</name>
</gene>
<organism evidence="3 4">
    <name type="scientific">Tissierella simiarum</name>
    <dbReference type="NCBI Taxonomy" id="2841534"/>
    <lineage>
        <taxon>Bacteria</taxon>
        <taxon>Bacillati</taxon>
        <taxon>Bacillota</taxon>
        <taxon>Tissierellia</taxon>
        <taxon>Tissierellales</taxon>
        <taxon>Tissierellaceae</taxon>
        <taxon>Tissierella</taxon>
    </lineage>
</organism>
<feature type="transmembrane region" description="Helical" evidence="1">
    <location>
        <begin position="36"/>
        <end position="60"/>
    </location>
</feature>
<evidence type="ECO:0000256" key="1">
    <source>
        <dbReference type="SAM" id="Phobius"/>
    </source>
</evidence>
<feature type="transmembrane region" description="Helical" evidence="1">
    <location>
        <begin position="105"/>
        <end position="124"/>
    </location>
</feature>
<dbReference type="InterPro" id="IPR003675">
    <property type="entry name" value="Rce1/LyrA-like_dom"/>
</dbReference>
<feature type="transmembrane region" description="Helical" evidence="1">
    <location>
        <begin position="196"/>
        <end position="214"/>
    </location>
</feature>
<dbReference type="EMBL" id="JAHLPM010000012">
    <property type="protein sequence ID" value="MBU5439154.1"/>
    <property type="molecule type" value="Genomic_DNA"/>
</dbReference>
<evidence type="ECO:0000259" key="2">
    <source>
        <dbReference type="Pfam" id="PF02517"/>
    </source>
</evidence>
<feature type="transmembrane region" description="Helical" evidence="1">
    <location>
        <begin position="81"/>
        <end position="99"/>
    </location>
</feature>
<feature type="domain" description="CAAX prenyl protease 2/Lysostaphin resistance protein A-like" evidence="2">
    <location>
        <begin position="110"/>
        <end position="207"/>
    </location>
</feature>
<keyword evidence="3" id="KW-0645">Protease</keyword>
<feature type="transmembrane region" description="Helical" evidence="1">
    <location>
        <begin position="136"/>
        <end position="158"/>
    </location>
</feature>
<comment type="caution">
    <text evidence="3">The sequence shown here is derived from an EMBL/GenBank/DDBJ whole genome shotgun (WGS) entry which is preliminary data.</text>
</comment>
<proteinExistence type="predicted"/>
<feature type="transmembrane region" description="Helical" evidence="1">
    <location>
        <begin position="164"/>
        <end position="189"/>
    </location>
</feature>
<name>A0ABS6E8B2_9FIRM</name>
<feature type="transmembrane region" description="Helical" evidence="1">
    <location>
        <begin position="9"/>
        <end position="30"/>
    </location>
</feature>
<reference evidence="3 4" key="1">
    <citation type="submission" date="2021-06" db="EMBL/GenBank/DDBJ databases">
        <authorList>
            <person name="Sun Q."/>
            <person name="Li D."/>
        </authorList>
    </citation>
    <scope>NUCLEOTIDE SEQUENCE [LARGE SCALE GENOMIC DNA]</scope>
    <source>
        <strain evidence="3 4">MSJ-40</strain>
    </source>
</reference>